<dbReference type="InterPro" id="IPR025392">
    <property type="entry name" value="DUF4124"/>
</dbReference>
<dbReference type="AlphaFoldDB" id="A0A840BM71"/>
<feature type="compositionally biased region" description="Basic and acidic residues" evidence="1">
    <location>
        <begin position="65"/>
        <end position="86"/>
    </location>
</feature>
<evidence type="ECO:0000259" key="3">
    <source>
        <dbReference type="Pfam" id="PF13511"/>
    </source>
</evidence>
<evidence type="ECO:0000256" key="2">
    <source>
        <dbReference type="SAM" id="SignalP"/>
    </source>
</evidence>
<evidence type="ECO:0000313" key="5">
    <source>
        <dbReference type="Proteomes" id="UP000561045"/>
    </source>
</evidence>
<name>A0A840BM71_9RHOO</name>
<reference evidence="4 5" key="1">
    <citation type="submission" date="2020-08" db="EMBL/GenBank/DDBJ databases">
        <title>Genomic Encyclopedia of Type Strains, Phase IV (KMG-IV): sequencing the most valuable type-strain genomes for metagenomic binning, comparative biology and taxonomic classification.</title>
        <authorList>
            <person name="Goeker M."/>
        </authorList>
    </citation>
    <scope>NUCLEOTIDE SEQUENCE [LARGE SCALE GENOMIC DNA]</scope>
    <source>
        <strain evidence="4 5">DSM 106739</strain>
    </source>
</reference>
<keyword evidence="2" id="KW-0732">Signal</keyword>
<feature type="compositionally biased region" description="Polar residues" evidence="1">
    <location>
        <begin position="48"/>
        <end position="62"/>
    </location>
</feature>
<evidence type="ECO:0000256" key="1">
    <source>
        <dbReference type="SAM" id="MobiDB-lite"/>
    </source>
</evidence>
<feature type="domain" description="DUF4124" evidence="3">
    <location>
        <begin position="8"/>
        <end position="58"/>
    </location>
</feature>
<protein>
    <recommendedName>
        <fullName evidence="3">DUF4124 domain-containing protein</fullName>
    </recommendedName>
</protein>
<comment type="caution">
    <text evidence="4">The sequence shown here is derived from an EMBL/GenBank/DDBJ whole genome shotgun (WGS) entry which is preliminary data.</text>
</comment>
<gene>
    <name evidence="4" type="ORF">GGR36_001937</name>
</gene>
<dbReference type="RefSeq" id="WP_183634416.1">
    <property type="nucleotide sequence ID" value="NZ_BAABLE010000011.1"/>
</dbReference>
<accession>A0A840BM71</accession>
<organism evidence="4 5">
    <name type="scientific">Niveibacterium umoris</name>
    <dbReference type="NCBI Taxonomy" id="1193620"/>
    <lineage>
        <taxon>Bacteria</taxon>
        <taxon>Pseudomonadati</taxon>
        <taxon>Pseudomonadota</taxon>
        <taxon>Betaproteobacteria</taxon>
        <taxon>Rhodocyclales</taxon>
        <taxon>Rhodocyclaceae</taxon>
        <taxon>Niveibacterium</taxon>
    </lineage>
</organism>
<keyword evidence="5" id="KW-1185">Reference proteome</keyword>
<proteinExistence type="predicted"/>
<dbReference type="Proteomes" id="UP000561045">
    <property type="component" value="Unassembled WGS sequence"/>
</dbReference>
<feature type="signal peptide" evidence="2">
    <location>
        <begin position="1"/>
        <end position="19"/>
    </location>
</feature>
<dbReference type="EMBL" id="JACIET010000001">
    <property type="protein sequence ID" value="MBB4012629.1"/>
    <property type="molecule type" value="Genomic_DNA"/>
</dbReference>
<feature type="region of interest" description="Disordered" evidence="1">
    <location>
        <begin position="30"/>
        <end position="86"/>
    </location>
</feature>
<evidence type="ECO:0000313" key="4">
    <source>
        <dbReference type="EMBL" id="MBB4012629.1"/>
    </source>
</evidence>
<sequence>MSRLLIAILCCAAALPALAGVYKWVDANGKVHYSDQPPPSADASSVSITRPSGVTAPETSVNPKGDTKAAKAKEDEARERERKKVCDDLRAEQVKLENSPSGNALKTGDERALRAKMIEQNQIALKYYGC</sequence>
<feature type="chain" id="PRO_5032286222" description="DUF4124 domain-containing protein" evidence="2">
    <location>
        <begin position="20"/>
        <end position="130"/>
    </location>
</feature>
<dbReference type="Pfam" id="PF13511">
    <property type="entry name" value="DUF4124"/>
    <property type="match status" value="1"/>
</dbReference>